<dbReference type="PROSITE" id="PS51257">
    <property type="entry name" value="PROKAR_LIPOPROTEIN"/>
    <property type="match status" value="1"/>
</dbReference>
<dbReference type="SUPFAM" id="SSF50242">
    <property type="entry name" value="TIMP-like"/>
    <property type="match status" value="1"/>
</dbReference>
<dbReference type="AlphaFoldDB" id="A0A8J3Q8N7"/>
<accession>A0A8J3Q8N7</accession>
<dbReference type="Gene3D" id="2.40.50.120">
    <property type="match status" value="1"/>
</dbReference>
<evidence type="ECO:0000256" key="2">
    <source>
        <dbReference type="SAM" id="SignalP"/>
    </source>
</evidence>
<keyword evidence="1" id="KW-1133">Transmembrane helix</keyword>
<feature type="signal peptide" evidence="2">
    <location>
        <begin position="1"/>
        <end position="27"/>
    </location>
</feature>
<dbReference type="EMBL" id="BONY01000022">
    <property type="protein sequence ID" value="GIH05926.1"/>
    <property type="molecule type" value="Genomic_DNA"/>
</dbReference>
<dbReference type="InterPro" id="IPR008993">
    <property type="entry name" value="TIMP-like_OB-fold"/>
</dbReference>
<name>A0A8J3Q8N7_9ACTN</name>
<proteinExistence type="predicted"/>
<sequence length="161" mass="16672">MRRIWRLAAVLMLTAFSLLLAPQSACACSCALSSEPEFTNNADLIFVGVVTAIDKPFGIGGGGELKVDFVVEDVSKGDSAGHLTLLTASDGAACGYDFKVGHRFKVYANDGHTGLCSGNQLLGSAPEVPVDKPFPVGLVAVGGGVLVAGLIAFALHRRRAL</sequence>
<evidence type="ECO:0000256" key="1">
    <source>
        <dbReference type="SAM" id="Phobius"/>
    </source>
</evidence>
<evidence type="ECO:0000313" key="3">
    <source>
        <dbReference type="EMBL" id="GIH05926.1"/>
    </source>
</evidence>
<keyword evidence="4" id="KW-1185">Reference proteome</keyword>
<comment type="caution">
    <text evidence="3">The sequence shown here is derived from an EMBL/GenBank/DDBJ whole genome shotgun (WGS) entry which is preliminary data.</text>
</comment>
<protein>
    <submittedName>
        <fullName evidence="3">Uncharacterized protein</fullName>
    </submittedName>
</protein>
<feature type="transmembrane region" description="Helical" evidence="1">
    <location>
        <begin position="134"/>
        <end position="155"/>
    </location>
</feature>
<keyword evidence="1" id="KW-0812">Transmembrane</keyword>
<feature type="chain" id="PRO_5035274137" evidence="2">
    <location>
        <begin position="28"/>
        <end position="161"/>
    </location>
</feature>
<keyword evidence="2" id="KW-0732">Signal</keyword>
<organism evidence="3 4">
    <name type="scientific">Rhizocola hellebori</name>
    <dbReference type="NCBI Taxonomy" id="1392758"/>
    <lineage>
        <taxon>Bacteria</taxon>
        <taxon>Bacillati</taxon>
        <taxon>Actinomycetota</taxon>
        <taxon>Actinomycetes</taxon>
        <taxon>Micromonosporales</taxon>
        <taxon>Micromonosporaceae</taxon>
        <taxon>Rhizocola</taxon>
    </lineage>
</organism>
<keyword evidence="1" id="KW-0472">Membrane</keyword>
<evidence type="ECO:0000313" key="4">
    <source>
        <dbReference type="Proteomes" id="UP000612899"/>
    </source>
</evidence>
<dbReference type="Proteomes" id="UP000612899">
    <property type="component" value="Unassembled WGS sequence"/>
</dbReference>
<gene>
    <name evidence="3" type="ORF">Rhe02_39930</name>
</gene>
<reference evidence="3" key="1">
    <citation type="submission" date="2021-01" db="EMBL/GenBank/DDBJ databases">
        <title>Whole genome shotgun sequence of Rhizocola hellebori NBRC 109834.</title>
        <authorList>
            <person name="Komaki H."/>
            <person name="Tamura T."/>
        </authorList>
    </citation>
    <scope>NUCLEOTIDE SEQUENCE</scope>
    <source>
        <strain evidence="3">NBRC 109834</strain>
    </source>
</reference>